<accession>A0AC61L2Q1</accession>
<sequence length="480" mass="54849">MIPEEIKNFLSHEGGSSLIIQGNPGSGKTILALELMDAFLDCNPMYLTTRLTTDAVYRYFPRLRQRQKEINVIESRDTFWDKFFAKADSNELRVERDAFEMYGMLDDPDRTDIAEFDRVCDRVDEFLPERSLLILDSIEGLCDKYKVSEKFFVGLINRCLIEPAHTKVVIVLEKMEKTEIDYLADGVISMHQMDRNGRRMRMLSIDKLRGIAINQPNYLFTLKNGRFRSFNAFKIMYPEEYLPFEPIPNTKTHYSTGNRDLDEIFGGYQIGSYILLETGENVDNFFYTLPMLTAANIVSQGGSAVILSVSGAGPSEVKNNVFEYGLSDRLNSFRVVTEENPEEPVTEDFVVAYDKERFASNSNILDLELAKLRAEQGGDVVKIVDYEILETMLDMQALKRTILSDKKYTAANKILTIAICKHSIAPEIKKTLANISDIHIRVNKYNDTMILYGEKPTTSVYVIEPDVGRGYEDVKLTLMR</sequence>
<dbReference type="Proteomes" id="UP000248329">
    <property type="component" value="Unassembled WGS sequence"/>
</dbReference>
<name>A0AC61L2Q1_9EURY</name>
<reference evidence="1" key="1">
    <citation type="submission" date="2018-01" db="EMBL/GenBank/DDBJ databases">
        <authorList>
            <person name="Krukenberg V."/>
        </authorList>
    </citation>
    <scope>NUCLEOTIDE SEQUENCE</scope>
    <source>
        <strain evidence="1">E20ANME2</strain>
    </source>
</reference>
<protein>
    <submittedName>
        <fullName evidence="1">Uncharacterized protein</fullName>
    </submittedName>
</protein>
<dbReference type="EMBL" id="PQXF01000012">
    <property type="protein sequence ID" value="PXF60730.1"/>
    <property type="molecule type" value="Genomic_DNA"/>
</dbReference>
<evidence type="ECO:0000313" key="1">
    <source>
        <dbReference type="EMBL" id="PXF60730.1"/>
    </source>
</evidence>
<comment type="caution">
    <text evidence="1">The sequence shown here is derived from an EMBL/GenBank/DDBJ whole genome shotgun (WGS) entry which is preliminary data.</text>
</comment>
<proteinExistence type="predicted"/>
<evidence type="ECO:0000313" key="2">
    <source>
        <dbReference type="Proteomes" id="UP000248329"/>
    </source>
</evidence>
<gene>
    <name evidence="1" type="ORF">C4B59_07830</name>
</gene>
<organism evidence="1 2">
    <name type="scientific">Candidatus Methanogaster sp</name>
    <dbReference type="NCBI Taxonomy" id="3386292"/>
    <lineage>
        <taxon>Archaea</taxon>
        <taxon>Methanobacteriati</taxon>
        <taxon>Methanobacteriota</taxon>
        <taxon>Stenosarchaea group</taxon>
        <taxon>Methanomicrobia</taxon>
        <taxon>Methanosarcinales</taxon>
        <taxon>ANME-2 cluster</taxon>
        <taxon>Candidatus Methanogasteraceae</taxon>
        <taxon>Candidatus Methanogaster</taxon>
    </lineage>
</organism>